<keyword evidence="2" id="KW-1185">Reference proteome</keyword>
<dbReference type="GeneID" id="25321885"/>
<dbReference type="Proteomes" id="UP000053958">
    <property type="component" value="Unassembled WGS sequence"/>
</dbReference>
<evidence type="ECO:0000313" key="1">
    <source>
        <dbReference type="EMBL" id="KKA16433.1"/>
    </source>
</evidence>
<name>A0A0F4YFP3_RASE3</name>
<organism evidence="1 2">
    <name type="scientific">Rasamsonia emersonii (strain ATCC 16479 / CBS 393.64 / IMI 116815)</name>
    <dbReference type="NCBI Taxonomy" id="1408163"/>
    <lineage>
        <taxon>Eukaryota</taxon>
        <taxon>Fungi</taxon>
        <taxon>Dikarya</taxon>
        <taxon>Ascomycota</taxon>
        <taxon>Pezizomycotina</taxon>
        <taxon>Eurotiomycetes</taxon>
        <taxon>Eurotiomycetidae</taxon>
        <taxon>Eurotiales</taxon>
        <taxon>Trichocomaceae</taxon>
        <taxon>Rasamsonia</taxon>
    </lineage>
</organism>
<proteinExistence type="predicted"/>
<evidence type="ECO:0000313" key="2">
    <source>
        <dbReference type="Proteomes" id="UP000053958"/>
    </source>
</evidence>
<gene>
    <name evidence="1" type="ORF">T310_9976</name>
</gene>
<dbReference type="RefSeq" id="XP_013323045.1">
    <property type="nucleotide sequence ID" value="XM_013467591.1"/>
</dbReference>
<accession>A0A0F4YFP3</accession>
<dbReference type="EMBL" id="LASV01000774">
    <property type="protein sequence ID" value="KKA16433.1"/>
    <property type="molecule type" value="Genomic_DNA"/>
</dbReference>
<sequence length="91" mass="10380">LYLPLSSLRSAHHQNTCLLATLAMRVLRFRRQLCHPSSSISLAISQVEHQLPSLAFDRRGSWVLSRSCRRAADRRKAQRANKPVSIVLNNF</sequence>
<feature type="non-terminal residue" evidence="1">
    <location>
        <position position="1"/>
    </location>
</feature>
<reference evidence="1 2" key="1">
    <citation type="submission" date="2015-04" db="EMBL/GenBank/DDBJ databases">
        <authorList>
            <person name="Heijne W.H."/>
            <person name="Fedorova N.D."/>
            <person name="Nierman W.C."/>
            <person name="Vollebregt A.W."/>
            <person name="Zhao Z."/>
            <person name="Wu L."/>
            <person name="Kumar M."/>
            <person name="Stam H."/>
            <person name="van den Berg M.A."/>
            <person name="Pel H.J."/>
        </authorList>
    </citation>
    <scope>NUCLEOTIDE SEQUENCE [LARGE SCALE GENOMIC DNA]</scope>
    <source>
        <strain evidence="1 2">CBS 393.64</strain>
    </source>
</reference>
<dbReference type="AlphaFoldDB" id="A0A0F4YFP3"/>
<comment type="caution">
    <text evidence="1">The sequence shown here is derived from an EMBL/GenBank/DDBJ whole genome shotgun (WGS) entry which is preliminary data.</text>
</comment>
<protein>
    <submittedName>
        <fullName evidence="1">Uncharacterized protein</fullName>
    </submittedName>
</protein>